<dbReference type="PANTHER" id="PTHR12027:SF98">
    <property type="entry name" value="PROTEIN WNT"/>
    <property type="match status" value="1"/>
</dbReference>
<dbReference type="GO" id="GO:0000902">
    <property type="term" value="P:cell morphogenesis"/>
    <property type="evidence" value="ECO:0007669"/>
    <property type="project" value="UniProtKB-ARBA"/>
</dbReference>
<dbReference type="AlphaFoldDB" id="A0A183IP89"/>
<dbReference type="PROSITE" id="PS00246">
    <property type="entry name" value="WNT1"/>
    <property type="match status" value="1"/>
</dbReference>
<dbReference type="GO" id="GO:0045165">
    <property type="term" value="P:cell fate commitment"/>
    <property type="evidence" value="ECO:0007669"/>
    <property type="project" value="TreeGrafter"/>
</dbReference>
<dbReference type="PANTHER" id="PTHR12027">
    <property type="entry name" value="WNT RELATED"/>
    <property type="match status" value="1"/>
</dbReference>
<keyword evidence="6 9" id="KW-0879">Wnt signaling pathway</keyword>
<protein>
    <recommendedName>
        <fullName evidence="9">Protein Wnt</fullName>
    </recommendedName>
</protein>
<reference evidence="10 11" key="2">
    <citation type="submission" date="2018-11" db="EMBL/GenBank/DDBJ databases">
        <authorList>
            <consortium name="Pathogen Informatics"/>
        </authorList>
    </citation>
    <scope>NUCLEOTIDE SEQUENCE [LARGE SCALE GENOMIC DNA]</scope>
</reference>
<keyword evidence="11" id="KW-1185">Reference proteome</keyword>
<accession>A0A183IP89</accession>
<evidence type="ECO:0000256" key="3">
    <source>
        <dbReference type="ARBA" id="ARBA00022473"/>
    </source>
</evidence>
<reference evidence="12" key="1">
    <citation type="submission" date="2016-06" db="UniProtKB">
        <authorList>
            <consortium name="WormBaseParasite"/>
        </authorList>
    </citation>
    <scope>IDENTIFICATION</scope>
</reference>
<dbReference type="WBParaSite" id="SBAD_0000565601-mRNA-1">
    <property type="protein sequence ID" value="SBAD_0000565601-mRNA-1"/>
    <property type="gene ID" value="SBAD_0000565601"/>
</dbReference>
<gene>
    <name evidence="10" type="ORF">SBAD_LOCUS5436</name>
</gene>
<evidence type="ECO:0000256" key="6">
    <source>
        <dbReference type="ARBA" id="ARBA00022687"/>
    </source>
</evidence>
<comment type="subcellular location">
    <subcellularLocation>
        <location evidence="1 9">Secreted</location>
        <location evidence="1 9">Extracellular space</location>
        <location evidence="1 9">Extracellular matrix</location>
    </subcellularLocation>
</comment>
<dbReference type="PRINTS" id="PR01349">
    <property type="entry name" value="WNTPROTEIN"/>
</dbReference>
<dbReference type="Pfam" id="PF00110">
    <property type="entry name" value="wnt"/>
    <property type="match status" value="1"/>
</dbReference>
<dbReference type="Proteomes" id="UP000270296">
    <property type="component" value="Unassembled WGS sequence"/>
</dbReference>
<keyword evidence="5" id="KW-0272">Extracellular matrix</keyword>
<dbReference type="GO" id="GO:0030182">
    <property type="term" value="P:neuron differentiation"/>
    <property type="evidence" value="ECO:0007669"/>
    <property type="project" value="TreeGrafter"/>
</dbReference>
<dbReference type="InterPro" id="IPR005817">
    <property type="entry name" value="Wnt"/>
</dbReference>
<evidence type="ECO:0000313" key="10">
    <source>
        <dbReference type="EMBL" id="VDP07216.1"/>
    </source>
</evidence>
<dbReference type="Gene3D" id="3.30.2460.20">
    <property type="match status" value="1"/>
</dbReference>
<dbReference type="OrthoDB" id="5945655at2759"/>
<keyword evidence="7" id="KW-1015">Disulfide bond</keyword>
<dbReference type="SMART" id="SM00097">
    <property type="entry name" value="WNT1"/>
    <property type="match status" value="1"/>
</dbReference>
<dbReference type="GO" id="GO:0005109">
    <property type="term" value="F:frizzled binding"/>
    <property type="evidence" value="ECO:0007669"/>
    <property type="project" value="TreeGrafter"/>
</dbReference>
<comment type="similarity">
    <text evidence="2 9">Belongs to the Wnt family.</text>
</comment>
<dbReference type="EMBL" id="UZAM01008987">
    <property type="protein sequence ID" value="VDP07216.1"/>
    <property type="molecule type" value="Genomic_DNA"/>
</dbReference>
<keyword evidence="3 9" id="KW-0217">Developmental protein</keyword>
<name>A0A183IP89_9BILA</name>
<dbReference type="GO" id="GO:0005125">
    <property type="term" value="F:cytokine activity"/>
    <property type="evidence" value="ECO:0007669"/>
    <property type="project" value="TreeGrafter"/>
</dbReference>
<evidence type="ECO:0000313" key="11">
    <source>
        <dbReference type="Proteomes" id="UP000270296"/>
    </source>
</evidence>
<evidence type="ECO:0000256" key="8">
    <source>
        <dbReference type="ARBA" id="ARBA00023288"/>
    </source>
</evidence>
<dbReference type="GO" id="GO:0005615">
    <property type="term" value="C:extracellular space"/>
    <property type="evidence" value="ECO:0007669"/>
    <property type="project" value="TreeGrafter"/>
</dbReference>
<evidence type="ECO:0000256" key="7">
    <source>
        <dbReference type="ARBA" id="ARBA00023157"/>
    </source>
</evidence>
<dbReference type="InterPro" id="IPR018161">
    <property type="entry name" value="Wnt_CS"/>
</dbReference>
<sequence>MKYQRWDCSIDHPILSVDYTLLHEPMIVKHGYKEAAFLVALSSAGAAWSVARACAEGRLASCSCNIDQHVSNQAWQWGGCSYSVKFGLITSRKLLTPKHSSKTHDLMRKTYRHNLKAGRVAVKRTLRKTCKCHGMSGSCQIKTCWKTTADLRNIGTHLWRKMQTARFLLQNNSPNDSRHVVQKIRSSELVYFEQSPSFCDRIDAIKTLGTSGRTCNIRNETKSVGDCDLLCCGRGYYQYRETSIENCRCKFQWCCYVTCEKCRRTKWVSKCR</sequence>
<proteinExistence type="inferred from homology"/>
<keyword evidence="8" id="KW-0449">Lipoprotein</keyword>
<evidence type="ECO:0000313" key="12">
    <source>
        <dbReference type="WBParaSite" id="SBAD_0000565601-mRNA-1"/>
    </source>
</evidence>
<organism evidence="12">
    <name type="scientific">Soboliphyme baturini</name>
    <dbReference type="NCBI Taxonomy" id="241478"/>
    <lineage>
        <taxon>Eukaryota</taxon>
        <taxon>Metazoa</taxon>
        <taxon>Ecdysozoa</taxon>
        <taxon>Nematoda</taxon>
        <taxon>Enoplea</taxon>
        <taxon>Dorylaimia</taxon>
        <taxon>Dioctophymatida</taxon>
        <taxon>Dioctophymatoidea</taxon>
        <taxon>Soboliphymatidae</taxon>
        <taxon>Soboliphyme</taxon>
    </lineage>
</organism>
<evidence type="ECO:0000256" key="1">
    <source>
        <dbReference type="ARBA" id="ARBA00004498"/>
    </source>
</evidence>
<dbReference type="CDD" id="cd13113">
    <property type="entry name" value="Wnt"/>
    <property type="match status" value="1"/>
</dbReference>
<dbReference type="FunFam" id="3.30.2460.20:FF:000001">
    <property type="entry name" value="Wnt homolog"/>
    <property type="match status" value="1"/>
</dbReference>
<evidence type="ECO:0000256" key="4">
    <source>
        <dbReference type="ARBA" id="ARBA00022525"/>
    </source>
</evidence>
<evidence type="ECO:0000256" key="9">
    <source>
        <dbReference type="RuleBase" id="RU003500"/>
    </source>
</evidence>
<evidence type="ECO:0000256" key="2">
    <source>
        <dbReference type="ARBA" id="ARBA00005683"/>
    </source>
</evidence>
<keyword evidence="4" id="KW-0964">Secreted</keyword>
<dbReference type="InterPro" id="IPR043158">
    <property type="entry name" value="Wnt_C"/>
</dbReference>
<comment type="function">
    <text evidence="9">Ligand for members of the frizzled family of seven transmembrane receptors.</text>
</comment>
<evidence type="ECO:0000256" key="5">
    <source>
        <dbReference type="ARBA" id="ARBA00022530"/>
    </source>
</evidence>
<dbReference type="GO" id="GO:0060070">
    <property type="term" value="P:canonical Wnt signaling pathway"/>
    <property type="evidence" value="ECO:0007669"/>
    <property type="project" value="TreeGrafter"/>
</dbReference>